<feature type="domain" description="FP protein N-terminal" evidence="2">
    <location>
        <begin position="179"/>
        <end position="270"/>
    </location>
</feature>
<protein>
    <recommendedName>
        <fullName evidence="6">Zinc finger DNA binding protein</fullName>
    </recommendedName>
</protein>
<dbReference type="Proteomes" id="UP001153954">
    <property type="component" value="Unassembled WGS sequence"/>
</dbReference>
<proteinExistence type="predicted"/>
<dbReference type="Gene3D" id="1.20.5.170">
    <property type="match status" value="1"/>
</dbReference>
<dbReference type="EMBL" id="CAKOGL010000008">
    <property type="protein sequence ID" value="CAH2089436.1"/>
    <property type="molecule type" value="Genomic_DNA"/>
</dbReference>
<dbReference type="SUPFAM" id="SSF57997">
    <property type="entry name" value="Tropomyosin"/>
    <property type="match status" value="1"/>
</dbReference>
<reference evidence="4" key="1">
    <citation type="submission" date="2022-03" db="EMBL/GenBank/DDBJ databases">
        <authorList>
            <person name="Tunstrom K."/>
        </authorList>
    </citation>
    <scope>NUCLEOTIDE SEQUENCE</scope>
</reference>
<keyword evidence="1" id="KW-0175">Coiled coil</keyword>
<evidence type="ECO:0000259" key="2">
    <source>
        <dbReference type="Pfam" id="PF03258"/>
    </source>
</evidence>
<feature type="domain" description="FP protein C-terminal" evidence="3">
    <location>
        <begin position="275"/>
        <end position="325"/>
    </location>
</feature>
<organism evidence="4 5">
    <name type="scientific">Euphydryas editha</name>
    <name type="common">Edith's checkerspot</name>
    <dbReference type="NCBI Taxonomy" id="104508"/>
    <lineage>
        <taxon>Eukaryota</taxon>
        <taxon>Metazoa</taxon>
        <taxon>Ecdysozoa</taxon>
        <taxon>Arthropoda</taxon>
        <taxon>Hexapoda</taxon>
        <taxon>Insecta</taxon>
        <taxon>Pterygota</taxon>
        <taxon>Neoptera</taxon>
        <taxon>Endopterygota</taxon>
        <taxon>Lepidoptera</taxon>
        <taxon>Glossata</taxon>
        <taxon>Ditrysia</taxon>
        <taxon>Papilionoidea</taxon>
        <taxon>Nymphalidae</taxon>
        <taxon>Nymphalinae</taxon>
        <taxon>Euphydryas</taxon>
    </lineage>
</organism>
<evidence type="ECO:0000259" key="3">
    <source>
        <dbReference type="Pfam" id="PF25298"/>
    </source>
</evidence>
<dbReference type="InterPro" id="IPR013083">
    <property type="entry name" value="Znf_RING/FYVE/PHD"/>
</dbReference>
<evidence type="ECO:0008006" key="6">
    <source>
        <dbReference type="Google" id="ProtNLM"/>
    </source>
</evidence>
<dbReference type="InterPro" id="IPR057251">
    <property type="entry name" value="FP_C"/>
</dbReference>
<dbReference type="Pfam" id="PF03258">
    <property type="entry name" value="Baculo_FP"/>
    <property type="match status" value="1"/>
</dbReference>
<dbReference type="InterPro" id="IPR004941">
    <property type="entry name" value="FP_N"/>
</dbReference>
<dbReference type="AlphaFoldDB" id="A0AAU9TUG1"/>
<name>A0AAU9TUG1_EUPED</name>
<sequence length="327" mass="37153">MVPKCNSCAKNVTKKSPGLVCSRCEKSVHATPLCSKLTNKQLTTLRNATGLEWSCEECLANTSRRSSYMMPQVEDSDDDDLPPCLNNLPSDKYQKLILDISNQMHKILKKELEGVKSSLEFLGHQVETIEESIKNQDARIKKLENRSDDTFNKNKYLETQIAAIEQELREMEQRTLCCSLEIAGITANMDNKEIDITQGIAKKLNLDTRSIIQTRWIRSRRTENSGSIMVETASNDIRNRWIEAGKKAQLTLGMLGLNVPSEQAGTKIFIREALSPYMKTLYYNARNSLKSSHKYLWCKNGVIYCRKSDNSKVSIIRSSRDISKLSE</sequence>
<gene>
    <name evidence="4" type="ORF">EEDITHA_LOCUS5489</name>
</gene>
<dbReference type="Gene3D" id="3.30.40.10">
    <property type="entry name" value="Zinc/RING finger domain, C3HC4 (zinc finger)"/>
    <property type="match status" value="1"/>
</dbReference>
<comment type="caution">
    <text evidence="4">The sequence shown here is derived from an EMBL/GenBank/DDBJ whole genome shotgun (WGS) entry which is preliminary data.</text>
</comment>
<evidence type="ECO:0000256" key="1">
    <source>
        <dbReference type="SAM" id="Coils"/>
    </source>
</evidence>
<keyword evidence="5" id="KW-1185">Reference proteome</keyword>
<evidence type="ECO:0000313" key="5">
    <source>
        <dbReference type="Proteomes" id="UP001153954"/>
    </source>
</evidence>
<feature type="coiled-coil region" evidence="1">
    <location>
        <begin position="126"/>
        <end position="174"/>
    </location>
</feature>
<evidence type="ECO:0000313" key="4">
    <source>
        <dbReference type="EMBL" id="CAH2089436.1"/>
    </source>
</evidence>
<accession>A0AAU9TUG1</accession>
<dbReference type="Pfam" id="PF25298">
    <property type="entry name" value="Baculo_FP_2nd"/>
    <property type="match status" value="1"/>
</dbReference>